<keyword evidence="2" id="KW-1185">Reference proteome</keyword>
<evidence type="ECO:0000313" key="1">
    <source>
        <dbReference type="EMBL" id="AXX99817.1"/>
    </source>
</evidence>
<dbReference type="KEGG" id="pamo:BAR1_12195"/>
<name>A0A347ULT9_9RHOB</name>
<accession>A0A347ULT9</accession>
<dbReference type="Proteomes" id="UP000261704">
    <property type="component" value="Chromosome"/>
</dbReference>
<organism evidence="1 2">
    <name type="scientific">Profundibacter amoris</name>
    <dbReference type="NCBI Taxonomy" id="2171755"/>
    <lineage>
        <taxon>Bacteria</taxon>
        <taxon>Pseudomonadati</taxon>
        <taxon>Pseudomonadota</taxon>
        <taxon>Alphaproteobacteria</taxon>
        <taxon>Rhodobacterales</taxon>
        <taxon>Paracoccaceae</taxon>
        <taxon>Profundibacter</taxon>
    </lineage>
</organism>
<evidence type="ECO:0000313" key="2">
    <source>
        <dbReference type="Proteomes" id="UP000261704"/>
    </source>
</evidence>
<dbReference type="EMBL" id="CP032125">
    <property type="protein sequence ID" value="AXX99817.1"/>
    <property type="molecule type" value="Genomic_DNA"/>
</dbReference>
<reference evidence="1 2" key="1">
    <citation type="submission" date="2018-09" db="EMBL/GenBank/DDBJ databases">
        <title>Profundibacter amoris BAR1 gen. nov., sp. nov., a new member of the Roseobacter clade isolated at Lokis Castle Vent Field on the Arctic Mid-Oceanic Ridge.</title>
        <authorList>
            <person name="Le Moine Bauer S."/>
            <person name="Sjoeberg A.G."/>
            <person name="L'Haridon S."/>
            <person name="Stokke R."/>
            <person name="Roalkvam I."/>
            <person name="Steen I.H."/>
            <person name="Dahle H."/>
        </authorList>
    </citation>
    <scope>NUCLEOTIDE SEQUENCE [LARGE SCALE GENOMIC DNA]</scope>
    <source>
        <strain evidence="1 2">BAR1</strain>
    </source>
</reference>
<dbReference type="AlphaFoldDB" id="A0A347ULT9"/>
<gene>
    <name evidence="1" type="ORF">BAR1_12195</name>
</gene>
<dbReference type="OrthoDB" id="1425096at2"/>
<protein>
    <submittedName>
        <fullName evidence="1">Uncharacterized protein</fullName>
    </submittedName>
</protein>
<proteinExistence type="predicted"/>
<sequence>MGLRVHRSISWIGRAEQVGDDHDAAFLFLWIAFNAAYADEGSLQGIATGERGAFEGFFAKLVALDADQQIYNAIWKQFSGPIRNLMQNRYVFNPFWQFHNGVDGFDDWEERFNASARSFAQAVQSTDTTRVLSFVFDRLYILRNQLIHGGATWNSAVNRAQVGDSAAILGFLMPVFIDIMMDNPDEDWGQPFYPVVD</sequence>